<keyword evidence="3 10" id="KW-0436">Ligase</keyword>
<dbReference type="EMBL" id="BKCP01004383">
    <property type="protein sequence ID" value="GER30709.1"/>
    <property type="molecule type" value="Genomic_DNA"/>
</dbReference>
<keyword evidence="11" id="KW-1185">Reference proteome</keyword>
<keyword evidence="6" id="KW-0587">Phenylpropanoid metabolism</keyword>
<evidence type="ECO:0000256" key="4">
    <source>
        <dbReference type="ARBA" id="ARBA00022741"/>
    </source>
</evidence>
<dbReference type="AlphaFoldDB" id="A0A5A7PD23"/>
<gene>
    <name evidence="10" type="ORF">STAS_06673</name>
</gene>
<dbReference type="InterPro" id="IPR020845">
    <property type="entry name" value="AMP-binding_CS"/>
</dbReference>
<dbReference type="InterPro" id="IPR025110">
    <property type="entry name" value="AMP-bd_C"/>
</dbReference>
<feature type="domain" description="AMP-dependent synthetase/ligase" evidence="8">
    <location>
        <begin position="30"/>
        <end position="397"/>
    </location>
</feature>
<evidence type="ECO:0000256" key="1">
    <source>
        <dbReference type="ARBA" id="ARBA00004930"/>
    </source>
</evidence>
<dbReference type="Gene3D" id="3.30.300.30">
    <property type="match status" value="1"/>
</dbReference>
<dbReference type="InterPro" id="IPR045851">
    <property type="entry name" value="AMP-bd_C_sf"/>
</dbReference>
<evidence type="ECO:0000256" key="3">
    <source>
        <dbReference type="ARBA" id="ARBA00022598"/>
    </source>
</evidence>
<dbReference type="Gene3D" id="3.40.50.12780">
    <property type="entry name" value="N-terminal domain of ligase-like"/>
    <property type="match status" value="1"/>
</dbReference>
<evidence type="ECO:0000256" key="7">
    <source>
        <dbReference type="SAM" id="Phobius"/>
    </source>
</evidence>
<comment type="pathway">
    <text evidence="1">Phytoalexin biosynthesis; 3,4',5-trihydroxystilbene biosynthesis; 3,4',5-trihydroxystilbene from trans-4-coumarate: step 1/2.</text>
</comment>
<evidence type="ECO:0000256" key="6">
    <source>
        <dbReference type="ARBA" id="ARBA00023051"/>
    </source>
</evidence>
<dbReference type="Proteomes" id="UP000325081">
    <property type="component" value="Unassembled WGS sequence"/>
</dbReference>
<dbReference type="FunFam" id="3.40.50.12780:FF:000003">
    <property type="entry name" value="Long-chain-fatty-acid--CoA ligase FadD"/>
    <property type="match status" value="1"/>
</dbReference>
<dbReference type="GO" id="GO:0009698">
    <property type="term" value="P:phenylpropanoid metabolic process"/>
    <property type="evidence" value="ECO:0007669"/>
    <property type="project" value="UniProtKB-KW"/>
</dbReference>
<evidence type="ECO:0000256" key="2">
    <source>
        <dbReference type="ARBA" id="ARBA00006432"/>
    </source>
</evidence>
<dbReference type="Pfam" id="PF00501">
    <property type="entry name" value="AMP-binding"/>
    <property type="match status" value="1"/>
</dbReference>
<dbReference type="SUPFAM" id="SSF56801">
    <property type="entry name" value="Acetyl-CoA synthetase-like"/>
    <property type="match status" value="1"/>
</dbReference>
<proteinExistence type="inferred from homology"/>
<dbReference type="PANTHER" id="PTHR24096:SF389">
    <property type="entry name" value="4-COUMARATE--COA LIGASE-LIKE 1"/>
    <property type="match status" value="1"/>
</dbReference>
<evidence type="ECO:0000259" key="9">
    <source>
        <dbReference type="Pfam" id="PF13193"/>
    </source>
</evidence>
<protein>
    <submittedName>
        <fullName evidence="10">4-coumarate:CoA ligase-like</fullName>
    </submittedName>
</protein>
<keyword evidence="7" id="KW-1133">Transmembrane helix</keyword>
<sequence length="545" mass="59595">MGIDEEIIFRSKYGDVEVPSHLTLPEFVLENVESYYENVAFVDAITGKGYTYRQVKSDVHRFSKALRSLGLRKGQVVVVLLPNVAEYATVALGIMAAGGVFSGANPNAHISEIQKQVEAADAKLIVTDGSTYHKAKDLSLPVIIQGEDRVEGTIYWDELLVAAEKAGTAVNDEKVQQTDLCALPFSSGTTGLSKGVMLTHRNLVANLCSSLFSVGPELIGQVTILGLIPFFHIYGLTGICCASIRNKGKVVVMQRYELRLFMNALIGHQVTFAPIVPPIILALVKNPIVDEFDLTKLNLKSIMTAAAPLAPEILYEFEKKFPGVEVQEAYGMTEHSCITLSHADPSKGHSVAKKNSVGFILPNLEVKFVDPDTGVSLPNNTPGEICVRSQCVMKGYYKNEHETNLTIDKDGWLHTGDIGYIDEDGDVFLVDRIKELIKYKGFQVAPAELEAILLTHPSVEDAAVVGLPDEEAGEIPAACVVINKNAKESEQDMINYVSSNVASYKRVRLLQFVDTIPKSPSGKIMRRLIKETMLNSKPATELNSV</sequence>
<dbReference type="GO" id="GO:0046949">
    <property type="term" value="P:fatty-acyl-CoA biosynthetic process"/>
    <property type="evidence" value="ECO:0007669"/>
    <property type="project" value="TreeGrafter"/>
</dbReference>
<dbReference type="Pfam" id="PF13193">
    <property type="entry name" value="AMP-binding_C"/>
    <property type="match status" value="1"/>
</dbReference>
<evidence type="ECO:0000313" key="10">
    <source>
        <dbReference type="EMBL" id="GER30709.1"/>
    </source>
</evidence>
<dbReference type="PROSITE" id="PS00455">
    <property type="entry name" value="AMP_BINDING"/>
    <property type="match status" value="1"/>
</dbReference>
<dbReference type="GO" id="GO:0106286">
    <property type="term" value="F:(E)-caffeate-CoA ligase activity"/>
    <property type="evidence" value="ECO:0007669"/>
    <property type="project" value="UniProtKB-ARBA"/>
</dbReference>
<dbReference type="CDD" id="cd05904">
    <property type="entry name" value="4CL"/>
    <property type="match status" value="1"/>
</dbReference>
<dbReference type="PANTHER" id="PTHR24096">
    <property type="entry name" value="LONG-CHAIN-FATTY-ACID--COA LIGASE"/>
    <property type="match status" value="1"/>
</dbReference>
<accession>A0A5A7PD23</accession>
<dbReference type="UniPathway" id="UPA00372">
    <property type="reaction ID" value="UER00547"/>
</dbReference>
<organism evidence="10 11">
    <name type="scientific">Striga asiatica</name>
    <name type="common">Asiatic witchweed</name>
    <name type="synonym">Buchnera asiatica</name>
    <dbReference type="NCBI Taxonomy" id="4170"/>
    <lineage>
        <taxon>Eukaryota</taxon>
        <taxon>Viridiplantae</taxon>
        <taxon>Streptophyta</taxon>
        <taxon>Embryophyta</taxon>
        <taxon>Tracheophyta</taxon>
        <taxon>Spermatophyta</taxon>
        <taxon>Magnoliopsida</taxon>
        <taxon>eudicotyledons</taxon>
        <taxon>Gunneridae</taxon>
        <taxon>Pentapetalae</taxon>
        <taxon>asterids</taxon>
        <taxon>lamiids</taxon>
        <taxon>Lamiales</taxon>
        <taxon>Orobanchaceae</taxon>
        <taxon>Buchnereae</taxon>
        <taxon>Striga</taxon>
    </lineage>
</organism>
<keyword evidence="7" id="KW-0472">Membrane</keyword>
<evidence type="ECO:0000259" key="8">
    <source>
        <dbReference type="Pfam" id="PF00501"/>
    </source>
</evidence>
<comment type="similarity">
    <text evidence="2">Belongs to the ATP-dependent AMP-binding enzyme family.</text>
</comment>
<dbReference type="OrthoDB" id="10253869at2759"/>
<dbReference type="GO" id="GO:0050563">
    <property type="term" value="F:trans-feruloyl-CoA synthase activity"/>
    <property type="evidence" value="ECO:0007669"/>
    <property type="project" value="UniProtKB-ARBA"/>
</dbReference>
<keyword evidence="5" id="KW-0067">ATP-binding</keyword>
<dbReference type="FunFam" id="3.30.300.30:FF:000007">
    <property type="entry name" value="4-coumarate--CoA ligase 2"/>
    <property type="match status" value="1"/>
</dbReference>
<feature type="transmembrane region" description="Helical" evidence="7">
    <location>
        <begin position="260"/>
        <end position="284"/>
    </location>
</feature>
<feature type="domain" description="AMP-binding enzyme C-terminal" evidence="9">
    <location>
        <begin position="448"/>
        <end position="523"/>
    </location>
</feature>
<dbReference type="GO" id="GO:0005524">
    <property type="term" value="F:ATP binding"/>
    <property type="evidence" value="ECO:0007669"/>
    <property type="project" value="UniProtKB-KW"/>
</dbReference>
<dbReference type="InterPro" id="IPR042099">
    <property type="entry name" value="ANL_N_sf"/>
</dbReference>
<comment type="caution">
    <text evidence="10">The sequence shown here is derived from an EMBL/GenBank/DDBJ whole genome shotgun (WGS) entry which is preliminary data.</text>
</comment>
<dbReference type="GO" id="GO:0004467">
    <property type="term" value="F:long-chain fatty acid-CoA ligase activity"/>
    <property type="evidence" value="ECO:0007669"/>
    <property type="project" value="TreeGrafter"/>
</dbReference>
<keyword evidence="7" id="KW-0812">Transmembrane</keyword>
<keyword evidence="4" id="KW-0547">Nucleotide-binding</keyword>
<feature type="transmembrane region" description="Helical" evidence="7">
    <location>
        <begin position="218"/>
        <end position="239"/>
    </location>
</feature>
<reference evidence="11" key="1">
    <citation type="journal article" date="2019" name="Curr. Biol.">
        <title>Genome Sequence of Striga asiatica Provides Insight into the Evolution of Plant Parasitism.</title>
        <authorList>
            <person name="Yoshida S."/>
            <person name="Kim S."/>
            <person name="Wafula E.K."/>
            <person name="Tanskanen J."/>
            <person name="Kim Y.M."/>
            <person name="Honaas L."/>
            <person name="Yang Z."/>
            <person name="Spallek T."/>
            <person name="Conn C.E."/>
            <person name="Ichihashi Y."/>
            <person name="Cheong K."/>
            <person name="Cui S."/>
            <person name="Der J.P."/>
            <person name="Gundlach H."/>
            <person name="Jiao Y."/>
            <person name="Hori C."/>
            <person name="Ishida J.K."/>
            <person name="Kasahara H."/>
            <person name="Kiba T."/>
            <person name="Kim M.S."/>
            <person name="Koo N."/>
            <person name="Laohavisit A."/>
            <person name="Lee Y.H."/>
            <person name="Lumba S."/>
            <person name="McCourt P."/>
            <person name="Mortimer J.C."/>
            <person name="Mutuku J.M."/>
            <person name="Nomura T."/>
            <person name="Sasaki-Sekimoto Y."/>
            <person name="Seto Y."/>
            <person name="Wang Y."/>
            <person name="Wakatake T."/>
            <person name="Sakakibara H."/>
            <person name="Demura T."/>
            <person name="Yamaguchi S."/>
            <person name="Yoneyama K."/>
            <person name="Manabe R.I."/>
            <person name="Nelson D.C."/>
            <person name="Schulman A.H."/>
            <person name="Timko M.P."/>
            <person name="dePamphilis C.W."/>
            <person name="Choi D."/>
            <person name="Shirasu K."/>
        </authorList>
    </citation>
    <scope>NUCLEOTIDE SEQUENCE [LARGE SCALE GENOMIC DNA]</scope>
    <source>
        <strain evidence="11">cv. UVA1</strain>
    </source>
</reference>
<evidence type="ECO:0000313" key="11">
    <source>
        <dbReference type="Proteomes" id="UP000325081"/>
    </source>
</evidence>
<evidence type="ECO:0000256" key="5">
    <source>
        <dbReference type="ARBA" id="ARBA00022840"/>
    </source>
</evidence>
<name>A0A5A7PD23_STRAF</name>
<dbReference type="InterPro" id="IPR000873">
    <property type="entry name" value="AMP-dep_synth/lig_dom"/>
</dbReference>